<sequence length="71" mass="8102">MMGRTLDFLPGVPMIVLRSPEAISAIETKRMNFKGAKDSFEFETIKKEEISIKESILSQLAIFQNRLKDVL</sequence>
<reference evidence="1 2" key="1">
    <citation type="submission" date="2013-02" db="EMBL/GenBank/DDBJ databases">
        <authorList>
            <person name="Harkins D.M."/>
            <person name="Durkin A.S."/>
            <person name="Brinkac L.M."/>
            <person name="Haft D.H."/>
            <person name="Selengut J.D."/>
            <person name="Sanka R."/>
            <person name="DePew J."/>
            <person name="Purushe J."/>
            <person name="Tulsiani S.M."/>
            <person name="Graham G.C."/>
            <person name="Burns M.-A."/>
            <person name="Dohnt M.F."/>
            <person name="Smythe L.D."/>
            <person name="McKay D.B."/>
            <person name="Craig S.B."/>
            <person name="Vinetz J.M."/>
            <person name="Sutton G.G."/>
            <person name="Nierman W.C."/>
            <person name="Fouts D.E."/>
        </authorList>
    </citation>
    <scope>NUCLEOTIDE SEQUENCE [LARGE SCALE GENOMIC DNA]</scope>
    <source>
        <strain evidence="1 2">LT2186</strain>
    </source>
</reference>
<gene>
    <name evidence="1" type="ORF">LEP1GSC151_0019</name>
</gene>
<evidence type="ECO:0000313" key="1">
    <source>
        <dbReference type="EMBL" id="EMG12242.1"/>
    </source>
</evidence>
<comment type="caution">
    <text evidence="1">The sequence shown here is derived from an EMBL/GenBank/DDBJ whole genome shotgun (WGS) entry which is preliminary data.</text>
</comment>
<accession>M3I8T2</accession>
<dbReference type="BioCyc" id="LINT1001599:G11K9-5151-MONOMER"/>
<evidence type="ECO:0000313" key="2">
    <source>
        <dbReference type="Proteomes" id="UP000011776"/>
    </source>
</evidence>
<protein>
    <submittedName>
        <fullName evidence="1">Uncharacterized protein</fullName>
    </submittedName>
</protein>
<dbReference type="EMBL" id="AFME02000113">
    <property type="protein sequence ID" value="EMG12242.1"/>
    <property type="molecule type" value="Genomic_DNA"/>
</dbReference>
<dbReference type="AlphaFoldDB" id="M3I8T2"/>
<name>M3I8T2_LEPIR</name>
<proteinExistence type="predicted"/>
<dbReference type="Proteomes" id="UP000011776">
    <property type="component" value="Unassembled WGS sequence"/>
</dbReference>
<organism evidence="1 2">
    <name type="scientific">Leptospira interrogans serovar Grippotyphosa str. LT2186</name>
    <dbReference type="NCBI Taxonomy" id="1001599"/>
    <lineage>
        <taxon>Bacteria</taxon>
        <taxon>Pseudomonadati</taxon>
        <taxon>Spirochaetota</taxon>
        <taxon>Spirochaetia</taxon>
        <taxon>Leptospirales</taxon>
        <taxon>Leptospiraceae</taxon>
        <taxon>Leptospira</taxon>
    </lineage>
</organism>